<dbReference type="CDD" id="cd00063">
    <property type="entry name" value="FN3"/>
    <property type="match status" value="1"/>
</dbReference>
<keyword evidence="3" id="KW-1185">Reference proteome</keyword>
<name>A0ABU0ADC0_9BACI</name>
<dbReference type="SUPFAM" id="SSF49265">
    <property type="entry name" value="Fibronectin type III"/>
    <property type="match status" value="1"/>
</dbReference>
<accession>A0ABU0ADC0</accession>
<evidence type="ECO:0000313" key="3">
    <source>
        <dbReference type="Proteomes" id="UP001238088"/>
    </source>
</evidence>
<feature type="domain" description="Fibronectin type-III" evidence="1">
    <location>
        <begin position="1"/>
        <end position="60"/>
    </location>
</feature>
<dbReference type="InterPro" id="IPR003961">
    <property type="entry name" value="FN3_dom"/>
</dbReference>
<comment type="caution">
    <text evidence="2">The sequence shown here is derived from an EMBL/GenBank/DDBJ whole genome shotgun (WGS) entry which is preliminary data.</text>
</comment>
<dbReference type="InterPro" id="IPR036116">
    <property type="entry name" value="FN3_sf"/>
</dbReference>
<dbReference type="InterPro" id="IPR013783">
    <property type="entry name" value="Ig-like_fold"/>
</dbReference>
<evidence type="ECO:0000259" key="1">
    <source>
        <dbReference type="PROSITE" id="PS50853"/>
    </source>
</evidence>
<gene>
    <name evidence="2" type="ORF">J2S17_000748</name>
</gene>
<evidence type="ECO:0000313" key="2">
    <source>
        <dbReference type="EMBL" id="MDQ0268879.1"/>
    </source>
</evidence>
<dbReference type="PROSITE" id="PS50853">
    <property type="entry name" value="FN3"/>
    <property type="match status" value="1"/>
</dbReference>
<dbReference type="RefSeq" id="WP_307471987.1">
    <property type="nucleotide sequence ID" value="NZ_JAUSUB010000002.1"/>
</dbReference>
<dbReference type="EMBL" id="JAUSUB010000002">
    <property type="protein sequence ID" value="MDQ0268879.1"/>
    <property type="molecule type" value="Genomic_DNA"/>
</dbReference>
<sequence>MSTTYNVYRDGEKIATGLSEKSFTDNDLTPNTVYEYQVSAVNQIGESELSTSTSVTTDFSQPTEVSVSPATNNLTVGGKRNLSFSILPDTAKQEVIWSSSSNATATVNAAGEVTAIAPGSATITAKAKDKEVIAGTASVSVTQPVTSVTLNKTILSLDVSVKEKLTATVSPANASNKNITWSSSLESIATVGSDGTVTAVSAGESTITVKTADGNKTATCVVTVNEVEPDPPEEGE</sequence>
<protein>
    <submittedName>
        <fullName evidence="2">Uncharacterized protein YjdB</fullName>
    </submittedName>
</protein>
<reference evidence="2 3" key="1">
    <citation type="submission" date="2023-07" db="EMBL/GenBank/DDBJ databases">
        <title>Genomic Encyclopedia of Type Strains, Phase IV (KMG-IV): sequencing the most valuable type-strain genomes for metagenomic binning, comparative biology and taxonomic classification.</title>
        <authorList>
            <person name="Goeker M."/>
        </authorList>
    </citation>
    <scope>NUCLEOTIDE SEQUENCE [LARGE SCALE GENOMIC DNA]</scope>
    <source>
        <strain evidence="2 3">DSM 23494</strain>
    </source>
</reference>
<dbReference type="Pfam" id="PF02368">
    <property type="entry name" value="Big_2"/>
    <property type="match status" value="2"/>
</dbReference>
<dbReference type="Gene3D" id="2.60.40.10">
    <property type="entry name" value="Immunoglobulins"/>
    <property type="match status" value="1"/>
</dbReference>
<dbReference type="Gene3D" id="2.60.40.1080">
    <property type="match status" value="2"/>
</dbReference>
<dbReference type="InterPro" id="IPR008964">
    <property type="entry name" value="Invasin/intimin_cell_adhesion"/>
</dbReference>
<dbReference type="SMART" id="SM00635">
    <property type="entry name" value="BID_2"/>
    <property type="match status" value="2"/>
</dbReference>
<dbReference type="SUPFAM" id="SSF49373">
    <property type="entry name" value="Invasin/intimin cell-adhesion fragments"/>
    <property type="match status" value="2"/>
</dbReference>
<proteinExistence type="predicted"/>
<dbReference type="InterPro" id="IPR003343">
    <property type="entry name" value="Big_2"/>
</dbReference>
<organism evidence="2 3">
    <name type="scientific">Cytobacillus purgationiresistens</name>
    <dbReference type="NCBI Taxonomy" id="863449"/>
    <lineage>
        <taxon>Bacteria</taxon>
        <taxon>Bacillati</taxon>
        <taxon>Bacillota</taxon>
        <taxon>Bacilli</taxon>
        <taxon>Bacillales</taxon>
        <taxon>Bacillaceae</taxon>
        <taxon>Cytobacillus</taxon>
    </lineage>
</organism>
<dbReference type="Proteomes" id="UP001238088">
    <property type="component" value="Unassembled WGS sequence"/>
</dbReference>